<organism evidence="1">
    <name type="scientific">marine sediment metagenome</name>
    <dbReference type="NCBI Taxonomy" id="412755"/>
    <lineage>
        <taxon>unclassified sequences</taxon>
        <taxon>metagenomes</taxon>
        <taxon>ecological metagenomes</taxon>
    </lineage>
</organism>
<sequence>MPTDPAIKLAHRGIKYFEELIEKEIPFSLPRYGDGEFASILGYPGKNCDGVQYTAELRDSLIETLINPHLEDMYFYGMLAVALRFYRPYIEKFTSINNLRMTWTESTFLVAANRHGKFSNFLDTLRKRPILYVGPTHLRKLPDILGLKIDYFIQIPEKTAFEQREVIRNEVLAAPSKAKFIGFSAGPASKWLIWSLFPDIGDKYTLFDFGSIFDGYVDRPSRKYQKRKTWSAIAQANLV</sequence>
<evidence type="ECO:0008006" key="2">
    <source>
        <dbReference type="Google" id="ProtNLM"/>
    </source>
</evidence>
<gene>
    <name evidence="1" type="ORF">LCGC14_1853790</name>
</gene>
<dbReference type="AlphaFoldDB" id="A0A0F9G9H5"/>
<name>A0A0F9G9H5_9ZZZZ</name>
<proteinExistence type="predicted"/>
<evidence type="ECO:0000313" key="1">
    <source>
        <dbReference type="EMBL" id="KKL95519.1"/>
    </source>
</evidence>
<accession>A0A0F9G9H5</accession>
<comment type="caution">
    <text evidence="1">The sequence shown here is derived from an EMBL/GenBank/DDBJ whole genome shotgun (WGS) entry which is preliminary data.</text>
</comment>
<protein>
    <recommendedName>
        <fullName evidence="2">Glycosyltransferase GT-D fold domain-containing protein</fullName>
    </recommendedName>
</protein>
<dbReference type="EMBL" id="LAZR01018657">
    <property type="protein sequence ID" value="KKL95519.1"/>
    <property type="molecule type" value="Genomic_DNA"/>
</dbReference>
<reference evidence="1" key="1">
    <citation type="journal article" date="2015" name="Nature">
        <title>Complex archaea that bridge the gap between prokaryotes and eukaryotes.</title>
        <authorList>
            <person name="Spang A."/>
            <person name="Saw J.H."/>
            <person name="Jorgensen S.L."/>
            <person name="Zaremba-Niedzwiedzka K."/>
            <person name="Martijn J."/>
            <person name="Lind A.E."/>
            <person name="van Eijk R."/>
            <person name="Schleper C."/>
            <person name="Guy L."/>
            <person name="Ettema T.J."/>
        </authorList>
    </citation>
    <scope>NUCLEOTIDE SEQUENCE</scope>
</reference>